<accession>A0A2B4SNE9</accession>
<dbReference type="Proteomes" id="UP000225706">
    <property type="component" value="Unassembled WGS sequence"/>
</dbReference>
<gene>
    <name evidence="2" type="ORF">AWC38_SpisGene5158</name>
</gene>
<evidence type="ECO:0000313" key="3">
    <source>
        <dbReference type="Proteomes" id="UP000225706"/>
    </source>
</evidence>
<proteinExistence type="predicted"/>
<sequence>MDRSSLSKFSSCLGEASELVKTISDEETASSETSRPETSSSSGNRVFSVLQRARSMLNSSQSSASGLAKRLNKRERLRATSTANDPVQRKKARKEDLKAFELVLLSLGDDDEDEWTISDDKVMLRGLIQLSPESSEPPPGEWTSEQQAVHPSRQQPIYPSGQQPIRASRQQSIHPVDNSQGTFLVDNRAHPPEPRTANPPELTTTNPPEWTTANTPKLTTANPPPKFVQKWKNLLKKLWLTVKKMTYQIQVRFQE</sequence>
<dbReference type="EMBL" id="LSMT01000056">
    <property type="protein sequence ID" value="PFX30037.1"/>
    <property type="molecule type" value="Genomic_DNA"/>
</dbReference>
<feature type="compositionally biased region" description="Polar residues" evidence="1">
    <location>
        <begin position="146"/>
        <end position="182"/>
    </location>
</feature>
<comment type="caution">
    <text evidence="2">The sequence shown here is derived from an EMBL/GenBank/DDBJ whole genome shotgun (WGS) entry which is preliminary data.</text>
</comment>
<protein>
    <submittedName>
        <fullName evidence="2">Uncharacterized protein</fullName>
    </submittedName>
</protein>
<feature type="region of interest" description="Disordered" evidence="1">
    <location>
        <begin position="57"/>
        <end position="93"/>
    </location>
</feature>
<evidence type="ECO:0000313" key="2">
    <source>
        <dbReference type="EMBL" id="PFX30037.1"/>
    </source>
</evidence>
<evidence type="ECO:0000256" key="1">
    <source>
        <dbReference type="SAM" id="MobiDB-lite"/>
    </source>
</evidence>
<dbReference type="AlphaFoldDB" id="A0A2B4SNE9"/>
<reference evidence="3" key="1">
    <citation type="journal article" date="2017" name="bioRxiv">
        <title>Comparative analysis of the genomes of Stylophora pistillata and Acropora digitifera provides evidence for extensive differences between species of corals.</title>
        <authorList>
            <person name="Voolstra C.R."/>
            <person name="Li Y."/>
            <person name="Liew Y.J."/>
            <person name="Baumgarten S."/>
            <person name="Zoccola D."/>
            <person name="Flot J.-F."/>
            <person name="Tambutte S."/>
            <person name="Allemand D."/>
            <person name="Aranda M."/>
        </authorList>
    </citation>
    <scope>NUCLEOTIDE SEQUENCE [LARGE SCALE GENOMIC DNA]</scope>
</reference>
<keyword evidence="3" id="KW-1185">Reference proteome</keyword>
<dbReference type="OrthoDB" id="5988852at2759"/>
<feature type="region of interest" description="Disordered" evidence="1">
    <location>
        <begin position="21"/>
        <end position="45"/>
    </location>
</feature>
<feature type="compositionally biased region" description="Low complexity" evidence="1">
    <location>
        <begin position="196"/>
        <end position="216"/>
    </location>
</feature>
<organism evidence="2 3">
    <name type="scientific">Stylophora pistillata</name>
    <name type="common">Smooth cauliflower coral</name>
    <dbReference type="NCBI Taxonomy" id="50429"/>
    <lineage>
        <taxon>Eukaryota</taxon>
        <taxon>Metazoa</taxon>
        <taxon>Cnidaria</taxon>
        <taxon>Anthozoa</taxon>
        <taxon>Hexacorallia</taxon>
        <taxon>Scleractinia</taxon>
        <taxon>Astrocoeniina</taxon>
        <taxon>Pocilloporidae</taxon>
        <taxon>Stylophora</taxon>
    </lineage>
</organism>
<name>A0A2B4SNE9_STYPI</name>
<feature type="region of interest" description="Disordered" evidence="1">
    <location>
        <begin position="130"/>
        <end position="224"/>
    </location>
</feature>
<feature type="compositionally biased region" description="Low complexity" evidence="1">
    <location>
        <begin position="30"/>
        <end position="42"/>
    </location>
</feature>